<evidence type="ECO:0000256" key="5">
    <source>
        <dbReference type="ARBA" id="ARBA00022692"/>
    </source>
</evidence>
<evidence type="ECO:0000256" key="3">
    <source>
        <dbReference type="ARBA" id="ARBA00022475"/>
    </source>
</evidence>
<dbReference type="RefSeq" id="WP_161343973.1">
    <property type="nucleotide sequence ID" value="NZ_BMGW01000002.1"/>
</dbReference>
<dbReference type="Proteomes" id="UP000477083">
    <property type="component" value="Unassembled WGS sequence"/>
</dbReference>
<dbReference type="Pfam" id="PF04290">
    <property type="entry name" value="DctQ"/>
    <property type="match status" value="1"/>
</dbReference>
<reference evidence="11 12" key="1">
    <citation type="submission" date="2020-01" db="EMBL/GenBank/DDBJ databases">
        <title>Frigidibacter albus SP32T (=CGMCC 1.13995T).</title>
        <authorList>
            <person name="Liao X."/>
        </authorList>
    </citation>
    <scope>NUCLEOTIDE SEQUENCE [LARGE SCALE GENOMIC DNA]</scope>
    <source>
        <strain evidence="11 12">SP32</strain>
    </source>
</reference>
<evidence type="ECO:0000256" key="8">
    <source>
        <dbReference type="ARBA" id="ARBA00038436"/>
    </source>
</evidence>
<comment type="caution">
    <text evidence="11">The sequence shown here is derived from an EMBL/GenBank/DDBJ whole genome shotgun (WGS) entry which is preliminary data.</text>
</comment>
<dbReference type="PANTHER" id="PTHR35011">
    <property type="entry name" value="2,3-DIKETO-L-GULONATE TRAP TRANSPORTER SMALL PERMEASE PROTEIN YIAM"/>
    <property type="match status" value="1"/>
</dbReference>
<comment type="function">
    <text evidence="9">Part of the tripartite ATP-independent periplasmic (TRAP) transport system.</text>
</comment>
<dbReference type="InterPro" id="IPR007387">
    <property type="entry name" value="TRAP_DctQ"/>
</dbReference>
<gene>
    <name evidence="11" type="ORF">GS660_04890</name>
</gene>
<dbReference type="GO" id="GO:0022857">
    <property type="term" value="F:transmembrane transporter activity"/>
    <property type="evidence" value="ECO:0007669"/>
    <property type="project" value="UniProtKB-UniRule"/>
</dbReference>
<comment type="subcellular location">
    <subcellularLocation>
        <location evidence="1 9">Cell inner membrane</location>
        <topology evidence="1 9">Multi-pass membrane protein</topology>
    </subcellularLocation>
</comment>
<keyword evidence="7 9" id="KW-0472">Membrane</keyword>
<dbReference type="PANTHER" id="PTHR35011:SF10">
    <property type="entry name" value="TRAP TRANSPORTER SMALL PERMEASE PROTEIN"/>
    <property type="match status" value="1"/>
</dbReference>
<dbReference type="AlphaFoldDB" id="A0A6L8VE40"/>
<feature type="domain" description="Tripartite ATP-independent periplasmic transporters DctQ component" evidence="10">
    <location>
        <begin position="39"/>
        <end position="168"/>
    </location>
</feature>
<dbReference type="EMBL" id="WWNR01000002">
    <property type="protein sequence ID" value="MZQ88434.1"/>
    <property type="molecule type" value="Genomic_DNA"/>
</dbReference>
<evidence type="ECO:0000313" key="12">
    <source>
        <dbReference type="Proteomes" id="UP000477083"/>
    </source>
</evidence>
<dbReference type="GO" id="GO:0015740">
    <property type="term" value="P:C4-dicarboxylate transport"/>
    <property type="evidence" value="ECO:0007669"/>
    <property type="project" value="TreeGrafter"/>
</dbReference>
<keyword evidence="2 9" id="KW-0813">Transport</keyword>
<comment type="subunit">
    <text evidence="9">The complex comprises the extracytoplasmic solute receptor protein and the two transmembrane proteins.</text>
</comment>
<keyword evidence="4 9" id="KW-0997">Cell inner membrane</keyword>
<evidence type="ECO:0000256" key="4">
    <source>
        <dbReference type="ARBA" id="ARBA00022519"/>
    </source>
</evidence>
<accession>A0A6L8VE40</accession>
<dbReference type="GO" id="GO:0005886">
    <property type="term" value="C:plasma membrane"/>
    <property type="evidence" value="ECO:0007669"/>
    <property type="project" value="UniProtKB-SubCell"/>
</dbReference>
<evidence type="ECO:0000256" key="7">
    <source>
        <dbReference type="ARBA" id="ARBA00023136"/>
    </source>
</evidence>
<evidence type="ECO:0000256" key="9">
    <source>
        <dbReference type="RuleBase" id="RU369079"/>
    </source>
</evidence>
<keyword evidence="12" id="KW-1185">Reference proteome</keyword>
<dbReference type="OrthoDB" id="7159137at2"/>
<evidence type="ECO:0000256" key="6">
    <source>
        <dbReference type="ARBA" id="ARBA00022989"/>
    </source>
</evidence>
<feature type="transmembrane region" description="Helical" evidence="9">
    <location>
        <begin position="138"/>
        <end position="158"/>
    </location>
</feature>
<feature type="transmembrane region" description="Helical" evidence="9">
    <location>
        <begin position="99"/>
        <end position="118"/>
    </location>
</feature>
<comment type="similarity">
    <text evidence="8 9">Belongs to the TRAP transporter small permease family.</text>
</comment>
<evidence type="ECO:0000256" key="2">
    <source>
        <dbReference type="ARBA" id="ARBA00022448"/>
    </source>
</evidence>
<keyword evidence="3" id="KW-1003">Cell membrane</keyword>
<keyword evidence="5 9" id="KW-0812">Transmembrane</keyword>
<feature type="transmembrane region" description="Helical" evidence="9">
    <location>
        <begin position="21"/>
        <end position="46"/>
    </location>
</feature>
<evidence type="ECO:0000259" key="10">
    <source>
        <dbReference type="Pfam" id="PF04290"/>
    </source>
</evidence>
<sequence length="189" mass="20481">MPGLTSAAPRRGAGFIRAVHAVSTVCGWIAAAFTVIALFVTCHMIFVRAVLGQSTIWQTEAVIYLMIAATTIGLPYVQKLRGHVNVDLIPLMLPPRARMVLAYVTLLATLAVIMLLAWHSLHIWTEAFDRNWKSSTVWAPPLWVPYLALPIGFGLYVLQLLADLVGLATGHEAPFGARDIEAPLGAGEA</sequence>
<dbReference type="InterPro" id="IPR055348">
    <property type="entry name" value="DctQ"/>
</dbReference>
<proteinExistence type="inferred from homology"/>
<evidence type="ECO:0000256" key="1">
    <source>
        <dbReference type="ARBA" id="ARBA00004429"/>
    </source>
</evidence>
<feature type="transmembrane region" description="Helical" evidence="9">
    <location>
        <begin position="61"/>
        <end position="78"/>
    </location>
</feature>
<protein>
    <recommendedName>
        <fullName evidence="9">TRAP transporter small permease protein</fullName>
    </recommendedName>
</protein>
<name>A0A6L8VE40_9RHOB</name>
<evidence type="ECO:0000313" key="11">
    <source>
        <dbReference type="EMBL" id="MZQ88434.1"/>
    </source>
</evidence>
<organism evidence="11 12">
    <name type="scientific">Frigidibacter albus</name>
    <dbReference type="NCBI Taxonomy" id="1465486"/>
    <lineage>
        <taxon>Bacteria</taxon>
        <taxon>Pseudomonadati</taxon>
        <taxon>Pseudomonadota</taxon>
        <taxon>Alphaproteobacteria</taxon>
        <taxon>Rhodobacterales</taxon>
        <taxon>Paracoccaceae</taxon>
        <taxon>Frigidibacter</taxon>
    </lineage>
</organism>
<keyword evidence="6 9" id="KW-1133">Transmembrane helix</keyword>